<keyword evidence="2" id="KW-1185">Reference proteome</keyword>
<accession>Q3IWE2</accession>
<dbReference type="STRING" id="272943.RSP_3542"/>
<evidence type="ECO:0000313" key="1">
    <source>
        <dbReference type="EMBL" id="ABA81142.2"/>
    </source>
</evidence>
<name>Q3IWE2_CERS4</name>
<dbReference type="InterPro" id="IPR012337">
    <property type="entry name" value="RNaseH-like_sf"/>
</dbReference>
<dbReference type="GO" id="GO:0003676">
    <property type="term" value="F:nucleic acid binding"/>
    <property type="evidence" value="ECO:0007669"/>
    <property type="project" value="InterPro"/>
</dbReference>
<dbReference type="OrthoDB" id="7595282at2"/>
<dbReference type="EnsemblBacteria" id="ABA81142">
    <property type="protein sequence ID" value="ABA81142"/>
    <property type="gene ID" value="RSP_3542"/>
</dbReference>
<reference evidence="2" key="1">
    <citation type="submission" date="2005-09" db="EMBL/GenBank/DDBJ databases">
        <title>Complete sequence of chromosome 2 of Rhodobacter sphaeroides 2.4.1.</title>
        <authorList>
            <person name="Copeland A."/>
            <person name="Lucas S."/>
            <person name="Lapidus A."/>
            <person name="Barry K."/>
            <person name="Detter J.C."/>
            <person name="Glavina T."/>
            <person name="Hammon N."/>
            <person name="Israni S."/>
            <person name="Pitluck S."/>
            <person name="Richardson P."/>
            <person name="Mackenzie C."/>
            <person name="Choudhary M."/>
            <person name="Larimer F."/>
            <person name="Hauser L.J."/>
            <person name="Land M."/>
            <person name="Donohue T.J."/>
            <person name="Kaplan S."/>
        </authorList>
    </citation>
    <scope>NUCLEOTIDE SEQUENCE [LARGE SCALE GENOMIC DNA]</scope>
    <source>
        <strain evidence="2">ATCC 17023 / DSM 158 / JCM 6121 / CCUG 31486 / LMG 2827 / NBRC 12203 / NCIMB 8253 / ATH 2.4.1.</strain>
    </source>
</reference>
<protein>
    <submittedName>
        <fullName evidence="1">Integrase family protein</fullName>
    </submittedName>
</protein>
<dbReference type="eggNOG" id="COG2801">
    <property type="taxonomic scope" value="Bacteria"/>
</dbReference>
<dbReference type="EMBL" id="CP000144">
    <property type="protein sequence ID" value="ABA81142.2"/>
    <property type="molecule type" value="Genomic_DNA"/>
</dbReference>
<sequence>MDGGAGGSDAAVGLGREVDGGVPNVEVFRRILRDHLVETSPLGPGDELMGEPVTVRRLHSVRTAGQATGIDQRRMRRMLAEAGIVADAAEGTCDGWETFDAAAAQPILDDLTALTHRNMSPNKATHSEGRALRELKERARVIANDDPLLGAKRGGRVTVSLDWPQGRTLRKYVDTYLRFGRNSVVLLDRDHMKGPREAKDRQRMSYWQERFISYVLNLWHDEKKPPLAPLARMAETQFPIPPEEIARDRWYPTITTLQTRKNAISEVAQTLGRKGIRQGANLKGAGSTDIPALMFGEYCAVDQVYLSIHTDGKGIVRATEIDPAKASEDLEDNEICRLWLHLMIDVATRLPLGWIIAESADADHSHALLRMATRDKTKEKVRYRCKRDPAPPAGLLLTTADNGTATRNGTVYASQLGIDSIVMKSRTHHSTDNSFIERPFGTLQWQVLNFLDGYAGSRPGELEGYEPEANARITHDELYGIITRYFVDEYPFAPHRGTGMYKATPWQKYDEVTKFYGGIDVPNRRDRCLHLGVKRKMHTTSEGVNPFNIPFNSTALQVFAAGRSKEVTVHIDPDFIRHAYVTAKGHPEIIKVDLRMTAFNDLTLEEILDLQKATAEANPKKRVLNNGHFQEALAQRARVNRASSRIPRPRRAIGPSRNWRKRPITWPRSKRDLYRRWV</sequence>
<dbReference type="KEGG" id="rsp:RSP_3542"/>
<dbReference type="Gene3D" id="3.30.420.10">
    <property type="entry name" value="Ribonuclease H-like superfamily/Ribonuclease H"/>
    <property type="match status" value="1"/>
</dbReference>
<dbReference type="SUPFAM" id="SSF53098">
    <property type="entry name" value="Ribonuclease H-like"/>
    <property type="match status" value="1"/>
</dbReference>
<dbReference type="PATRIC" id="fig|272943.9.peg.3982"/>
<proteinExistence type="predicted"/>
<evidence type="ECO:0000313" key="2">
    <source>
        <dbReference type="Proteomes" id="UP000002703"/>
    </source>
</evidence>
<gene>
    <name evidence="1" type="ORF">RSP_3542</name>
</gene>
<dbReference type="InterPro" id="IPR036397">
    <property type="entry name" value="RNaseH_sf"/>
</dbReference>
<dbReference type="AlphaFoldDB" id="Q3IWE2"/>
<dbReference type="Proteomes" id="UP000002703">
    <property type="component" value="Chromosome 2"/>
</dbReference>
<organism evidence="1 2">
    <name type="scientific">Cereibacter sphaeroides (strain ATCC 17023 / DSM 158 / JCM 6121 / CCUG 31486 / LMG 2827 / NBRC 12203 / NCIMB 8253 / ATH 2.4.1.)</name>
    <name type="common">Rhodobacter sphaeroides</name>
    <dbReference type="NCBI Taxonomy" id="272943"/>
    <lineage>
        <taxon>Bacteria</taxon>
        <taxon>Pseudomonadati</taxon>
        <taxon>Pseudomonadota</taxon>
        <taxon>Alphaproteobacteria</taxon>
        <taxon>Rhodobacterales</taxon>
        <taxon>Paracoccaceae</taxon>
        <taxon>Cereibacter</taxon>
    </lineage>
</organism>